<evidence type="ECO:0000259" key="2">
    <source>
        <dbReference type="Pfam" id="PF24808"/>
    </source>
</evidence>
<dbReference type="PANTHER" id="PTHR38118">
    <property type="entry name" value="ANCHORED CELL WALL PROTEIN 11-RELATED"/>
    <property type="match status" value="1"/>
</dbReference>
<gene>
    <name evidence="3" type="ORF">K458DRAFT_293862</name>
</gene>
<feature type="domain" description="DUF7707" evidence="2">
    <location>
        <begin position="29"/>
        <end position="120"/>
    </location>
</feature>
<dbReference type="Proteomes" id="UP000799291">
    <property type="component" value="Unassembled WGS sequence"/>
</dbReference>
<sequence>MFVLTYVSCAFAALLAIVHSQTFSSTCCDIDPSTVSATDRTAACGVQRQSCDTLCGGDTEKNTCDSNTLDYECQCTVGIRPAVGDYSSTIPSFKCSWWKSQCITNAVNDLSAQQACQAVECAQ</sequence>
<feature type="non-terminal residue" evidence="3">
    <location>
        <position position="123"/>
    </location>
</feature>
<proteinExistence type="predicted"/>
<dbReference type="EMBL" id="MU005573">
    <property type="protein sequence ID" value="KAF2688878.1"/>
    <property type="molecule type" value="Genomic_DNA"/>
</dbReference>
<evidence type="ECO:0000313" key="4">
    <source>
        <dbReference type="Proteomes" id="UP000799291"/>
    </source>
</evidence>
<dbReference type="AlphaFoldDB" id="A0A6G1JEL3"/>
<name>A0A6G1JEL3_9PLEO</name>
<keyword evidence="4" id="KW-1185">Reference proteome</keyword>
<reference evidence="3" key="1">
    <citation type="journal article" date="2020" name="Stud. Mycol.">
        <title>101 Dothideomycetes genomes: a test case for predicting lifestyles and emergence of pathogens.</title>
        <authorList>
            <person name="Haridas S."/>
            <person name="Albert R."/>
            <person name="Binder M."/>
            <person name="Bloem J."/>
            <person name="Labutti K."/>
            <person name="Salamov A."/>
            <person name="Andreopoulos B."/>
            <person name="Baker S."/>
            <person name="Barry K."/>
            <person name="Bills G."/>
            <person name="Bluhm B."/>
            <person name="Cannon C."/>
            <person name="Castanera R."/>
            <person name="Culley D."/>
            <person name="Daum C."/>
            <person name="Ezra D."/>
            <person name="Gonzalez J."/>
            <person name="Henrissat B."/>
            <person name="Kuo A."/>
            <person name="Liang C."/>
            <person name="Lipzen A."/>
            <person name="Lutzoni F."/>
            <person name="Magnuson J."/>
            <person name="Mondo S."/>
            <person name="Nolan M."/>
            <person name="Ohm R."/>
            <person name="Pangilinan J."/>
            <person name="Park H.-J."/>
            <person name="Ramirez L."/>
            <person name="Alfaro M."/>
            <person name="Sun H."/>
            <person name="Tritt A."/>
            <person name="Yoshinaga Y."/>
            <person name="Zwiers L.-H."/>
            <person name="Turgeon B."/>
            <person name="Goodwin S."/>
            <person name="Spatafora J."/>
            <person name="Crous P."/>
            <person name="Grigoriev I."/>
        </authorList>
    </citation>
    <scope>NUCLEOTIDE SEQUENCE</scope>
    <source>
        <strain evidence="3">CBS 122367</strain>
    </source>
</reference>
<accession>A0A6G1JEL3</accession>
<dbReference type="OrthoDB" id="2121879at2759"/>
<keyword evidence="1" id="KW-0732">Signal</keyword>
<feature type="chain" id="PRO_5026180613" description="DUF7707 domain-containing protein" evidence="1">
    <location>
        <begin position="21"/>
        <end position="123"/>
    </location>
</feature>
<protein>
    <recommendedName>
        <fullName evidence="2">DUF7707 domain-containing protein</fullName>
    </recommendedName>
</protein>
<evidence type="ECO:0000256" key="1">
    <source>
        <dbReference type="SAM" id="SignalP"/>
    </source>
</evidence>
<dbReference type="InterPro" id="IPR056124">
    <property type="entry name" value="DUF7707"/>
</dbReference>
<dbReference type="PANTHER" id="PTHR38118:SF2">
    <property type="entry name" value="CDP-ALCOHOL PHOSPHATIDYLTRANSFERASE PROTEIN"/>
    <property type="match status" value="1"/>
</dbReference>
<evidence type="ECO:0000313" key="3">
    <source>
        <dbReference type="EMBL" id="KAF2688878.1"/>
    </source>
</evidence>
<organism evidence="3 4">
    <name type="scientific">Lentithecium fluviatile CBS 122367</name>
    <dbReference type="NCBI Taxonomy" id="1168545"/>
    <lineage>
        <taxon>Eukaryota</taxon>
        <taxon>Fungi</taxon>
        <taxon>Dikarya</taxon>
        <taxon>Ascomycota</taxon>
        <taxon>Pezizomycotina</taxon>
        <taxon>Dothideomycetes</taxon>
        <taxon>Pleosporomycetidae</taxon>
        <taxon>Pleosporales</taxon>
        <taxon>Massarineae</taxon>
        <taxon>Lentitheciaceae</taxon>
        <taxon>Lentithecium</taxon>
    </lineage>
</organism>
<dbReference type="Pfam" id="PF24808">
    <property type="entry name" value="DUF7707"/>
    <property type="match status" value="1"/>
</dbReference>
<feature type="signal peptide" evidence="1">
    <location>
        <begin position="1"/>
        <end position="20"/>
    </location>
</feature>